<dbReference type="InterPro" id="IPR023753">
    <property type="entry name" value="FAD/NAD-binding_dom"/>
</dbReference>
<dbReference type="PANTHER" id="PTHR42949">
    <property type="entry name" value="ANAEROBIC GLYCEROL-3-PHOSPHATE DEHYDROGENASE SUBUNIT B"/>
    <property type="match status" value="1"/>
</dbReference>
<evidence type="ECO:0000256" key="1">
    <source>
        <dbReference type="ARBA" id="ARBA00023002"/>
    </source>
</evidence>
<dbReference type="EMBL" id="CP000697">
    <property type="protein sequence ID" value="ABQ31271.1"/>
    <property type="molecule type" value="Genomic_DNA"/>
</dbReference>
<proteinExistence type="predicted"/>
<dbReference type="AlphaFoldDB" id="A5G089"/>
<dbReference type="InterPro" id="IPR041854">
    <property type="entry name" value="BFD-like_2Fe2S-bd_dom_sf"/>
</dbReference>
<evidence type="ECO:0000256" key="2">
    <source>
        <dbReference type="SAM" id="MobiDB-lite"/>
    </source>
</evidence>
<dbReference type="SUPFAM" id="SSF51905">
    <property type="entry name" value="FAD/NAD(P)-binding domain"/>
    <property type="match status" value="1"/>
</dbReference>
<dbReference type="Pfam" id="PF07992">
    <property type="entry name" value="Pyr_redox_2"/>
    <property type="match status" value="1"/>
</dbReference>
<dbReference type="InterPro" id="IPR041117">
    <property type="entry name" value="SoxA_A3"/>
</dbReference>
<dbReference type="Proteomes" id="UP000000245">
    <property type="component" value="Chromosome"/>
</dbReference>
<dbReference type="Gene3D" id="3.50.50.60">
    <property type="entry name" value="FAD/NAD(P)-binding domain"/>
    <property type="match status" value="2"/>
</dbReference>
<dbReference type="HOGENOM" id="CLU_495083_0_0_5"/>
<evidence type="ECO:0000259" key="3">
    <source>
        <dbReference type="Pfam" id="PF07992"/>
    </source>
</evidence>
<feature type="domain" description="FAD/NAD(P)-binding" evidence="3">
    <location>
        <begin position="30"/>
        <end position="341"/>
    </location>
</feature>
<organism evidence="5 6">
    <name type="scientific">Acidiphilium cryptum (strain JF-5)</name>
    <dbReference type="NCBI Taxonomy" id="349163"/>
    <lineage>
        <taxon>Bacteria</taxon>
        <taxon>Pseudomonadati</taxon>
        <taxon>Pseudomonadota</taxon>
        <taxon>Alphaproteobacteria</taxon>
        <taxon>Acetobacterales</taxon>
        <taxon>Acidocellaceae</taxon>
        <taxon>Acidiphilium</taxon>
    </lineage>
</organism>
<sequence length="497" mass="50784">MSMDTTLPPHGMADPKSASGKFPAPEQMVDVLVVGAGPAGLAAALEAARSGASVLLVDEHPVPVGLAGLDVPYLFGGRAGTALANPARMVERIAAATPGLAEAYDAGVEVLLGVSAWGAWVERPGLAVLPCSLAGLSDGSRSWMCGFRRLVVAAGARDLVLSFRDADQPGVMGARGLAALLTRYDAFDGREIVILGTGRLALDTALLALDRGIAVPALVEAAAAPVGPAPLVEAVRSRGVEILCGHVPLAAVASPAGVAGLDVVPVAGGPARRLDCDTVCLAIGLVPAVELLDVAGARLVMDAARGGYVPVLDDAGRCTAPGVVAVGDCAGIADDPGLDYRMGWMRALLATGGADAPACLCEEVTRADVFALNPPRYLGPPPPAMAARDYAALLRDGPPDHDQMKRLTRVSMGPCQARRCREQVALLMAIGAGLPAASIGLAGYRAPVRPLPLSALAAGGDDEAGWDVWFGILSQWVPYAAIGTEREDAWRAGSMHL</sequence>
<feature type="region of interest" description="Disordered" evidence="2">
    <location>
        <begin position="1"/>
        <end position="20"/>
    </location>
</feature>
<evidence type="ECO:0000259" key="4">
    <source>
        <dbReference type="Pfam" id="PF17806"/>
    </source>
</evidence>
<dbReference type="InterPro" id="IPR051691">
    <property type="entry name" value="Metab_Enz_Cyan_OpOx_G3PDH"/>
</dbReference>
<gene>
    <name evidence="5" type="ordered locus">Acry_2071</name>
</gene>
<dbReference type="Gene3D" id="1.10.10.1100">
    <property type="entry name" value="BFD-like [2Fe-2S]-binding domain"/>
    <property type="match status" value="1"/>
</dbReference>
<keyword evidence="1" id="KW-0560">Oxidoreductase</keyword>
<dbReference type="KEGG" id="acr:Acry_2071"/>
<evidence type="ECO:0000313" key="5">
    <source>
        <dbReference type="EMBL" id="ABQ31271.1"/>
    </source>
</evidence>
<protein>
    <submittedName>
        <fullName evidence="5">FAD-dependent pyridine nucleotide-disulfide oxidoreductase</fullName>
    </submittedName>
</protein>
<dbReference type="PANTHER" id="PTHR42949:SF3">
    <property type="entry name" value="ANAEROBIC GLYCEROL-3-PHOSPHATE DEHYDROGENASE SUBUNIT B"/>
    <property type="match status" value="1"/>
</dbReference>
<dbReference type="Pfam" id="PF17806">
    <property type="entry name" value="SO_alpha_A3"/>
    <property type="match status" value="1"/>
</dbReference>
<name>A5G089_ACICJ</name>
<dbReference type="PRINTS" id="PR00368">
    <property type="entry name" value="FADPNR"/>
</dbReference>
<dbReference type="GO" id="GO:0016491">
    <property type="term" value="F:oxidoreductase activity"/>
    <property type="evidence" value="ECO:0007669"/>
    <property type="project" value="UniProtKB-KW"/>
</dbReference>
<dbReference type="InterPro" id="IPR036188">
    <property type="entry name" value="FAD/NAD-bd_sf"/>
</dbReference>
<accession>A5G089</accession>
<reference evidence="5 6" key="1">
    <citation type="submission" date="2007-05" db="EMBL/GenBank/DDBJ databases">
        <title>Complete sequence of chromosome of Acidiphilium cryptum JF-5.</title>
        <authorList>
            <consortium name="US DOE Joint Genome Institute"/>
            <person name="Copeland A."/>
            <person name="Lucas S."/>
            <person name="Lapidus A."/>
            <person name="Barry K."/>
            <person name="Detter J.C."/>
            <person name="Glavina del Rio T."/>
            <person name="Hammon N."/>
            <person name="Israni S."/>
            <person name="Dalin E."/>
            <person name="Tice H."/>
            <person name="Pitluck S."/>
            <person name="Sims D."/>
            <person name="Brettin T."/>
            <person name="Bruce D."/>
            <person name="Han C."/>
            <person name="Schmutz J."/>
            <person name="Larimer F."/>
            <person name="Land M."/>
            <person name="Hauser L."/>
            <person name="Kyrpides N."/>
            <person name="Kim E."/>
            <person name="Magnuson T."/>
            <person name="Richardson P."/>
        </authorList>
    </citation>
    <scope>NUCLEOTIDE SEQUENCE [LARGE SCALE GENOMIC DNA]</scope>
    <source>
        <strain evidence="5 6">JF-5</strain>
    </source>
</reference>
<evidence type="ECO:0000313" key="6">
    <source>
        <dbReference type="Proteomes" id="UP000000245"/>
    </source>
</evidence>
<dbReference type="PRINTS" id="PR00411">
    <property type="entry name" value="PNDRDTASEI"/>
</dbReference>
<dbReference type="RefSeq" id="WP_012039793.1">
    <property type="nucleotide sequence ID" value="NC_009484.1"/>
</dbReference>
<dbReference type="STRING" id="349163.Acry_2071"/>
<dbReference type="eggNOG" id="COG0446">
    <property type="taxonomic scope" value="Bacteria"/>
</dbReference>
<feature type="domain" description="SoxA A3" evidence="4">
    <location>
        <begin position="394"/>
        <end position="459"/>
    </location>
</feature>
<keyword evidence="6" id="KW-1185">Reference proteome</keyword>